<dbReference type="Gene3D" id="1.10.10.10">
    <property type="entry name" value="Winged helix-like DNA-binding domain superfamily/Winged helix DNA-binding domain"/>
    <property type="match status" value="1"/>
</dbReference>
<dbReference type="EMBL" id="FOZG01000001">
    <property type="protein sequence ID" value="SFR85623.1"/>
    <property type="molecule type" value="Genomic_DNA"/>
</dbReference>
<organism evidence="2 3">
    <name type="scientific">Sphingomonas jatrophae</name>
    <dbReference type="NCBI Taxonomy" id="1166337"/>
    <lineage>
        <taxon>Bacteria</taxon>
        <taxon>Pseudomonadati</taxon>
        <taxon>Pseudomonadota</taxon>
        <taxon>Alphaproteobacteria</taxon>
        <taxon>Sphingomonadales</taxon>
        <taxon>Sphingomonadaceae</taxon>
        <taxon>Sphingomonas</taxon>
    </lineage>
</organism>
<evidence type="ECO:0000256" key="1">
    <source>
        <dbReference type="SAM" id="MobiDB-lite"/>
    </source>
</evidence>
<evidence type="ECO:0000313" key="2">
    <source>
        <dbReference type="EMBL" id="SFR85623.1"/>
    </source>
</evidence>
<accession>A0A1I6K300</accession>
<dbReference type="InterPro" id="IPR036388">
    <property type="entry name" value="WH-like_DNA-bd_sf"/>
</dbReference>
<name>A0A1I6K300_9SPHN</name>
<feature type="compositionally biased region" description="Basic and acidic residues" evidence="1">
    <location>
        <begin position="1"/>
        <end position="11"/>
    </location>
</feature>
<keyword evidence="3" id="KW-1185">Reference proteome</keyword>
<dbReference type="InterPro" id="IPR036390">
    <property type="entry name" value="WH_DNA-bd_sf"/>
</dbReference>
<gene>
    <name evidence="2" type="ORF">SAMN05192580_1278</name>
</gene>
<reference evidence="2 3" key="1">
    <citation type="submission" date="2016-10" db="EMBL/GenBank/DDBJ databases">
        <authorList>
            <person name="de Groot N.N."/>
        </authorList>
    </citation>
    <scope>NUCLEOTIDE SEQUENCE [LARGE SCALE GENOMIC DNA]</scope>
    <source>
        <strain evidence="2 3">S5-249</strain>
    </source>
</reference>
<proteinExistence type="predicted"/>
<dbReference type="AlphaFoldDB" id="A0A1I6K300"/>
<dbReference type="InterPro" id="IPR023187">
    <property type="entry name" value="Tscrpt_reg_MarR-type_CS"/>
</dbReference>
<dbReference type="STRING" id="1166337.SAMN05192580_1278"/>
<dbReference type="PROSITE" id="PS01117">
    <property type="entry name" value="HTH_MARR_1"/>
    <property type="match status" value="1"/>
</dbReference>
<dbReference type="Proteomes" id="UP000198824">
    <property type="component" value="Unassembled WGS sequence"/>
</dbReference>
<dbReference type="SUPFAM" id="SSF46785">
    <property type="entry name" value="Winged helix' DNA-binding domain"/>
    <property type="match status" value="1"/>
</dbReference>
<feature type="region of interest" description="Disordered" evidence="1">
    <location>
        <begin position="1"/>
        <end position="39"/>
    </location>
</feature>
<sequence>MALMHHGDRPMPRNARPGGFAQASDADRRSDGADGAARPTLSRMQAVEVARAVYDARRQRDRLFGEGLFADPAWDILLDTFVRTSAGRVQSVSAACIGAAAPATTALRHIALLEQAGLLERTRDPGDGRRVFLGLSEHGSRQMIRWLSMLGSDVLA</sequence>
<protein>
    <submittedName>
        <fullName evidence="2">Uncharacterized protein</fullName>
    </submittedName>
</protein>
<evidence type="ECO:0000313" key="3">
    <source>
        <dbReference type="Proteomes" id="UP000198824"/>
    </source>
</evidence>